<dbReference type="InterPro" id="IPR020846">
    <property type="entry name" value="MFS_dom"/>
</dbReference>
<evidence type="ECO:0000256" key="6">
    <source>
        <dbReference type="SAM" id="Phobius"/>
    </source>
</evidence>
<feature type="transmembrane region" description="Helical" evidence="6">
    <location>
        <begin position="223"/>
        <end position="248"/>
    </location>
</feature>
<feature type="transmembrane region" description="Helical" evidence="6">
    <location>
        <begin position="347"/>
        <end position="370"/>
    </location>
</feature>
<feature type="domain" description="Major facilitator superfamily (MFS) profile" evidence="7">
    <location>
        <begin position="1"/>
        <end position="402"/>
    </location>
</feature>
<feature type="transmembrane region" description="Helical" evidence="6">
    <location>
        <begin position="376"/>
        <end position="397"/>
    </location>
</feature>
<evidence type="ECO:0000256" key="1">
    <source>
        <dbReference type="ARBA" id="ARBA00004651"/>
    </source>
</evidence>
<evidence type="ECO:0000313" key="8">
    <source>
        <dbReference type="EMBL" id="MBM7636581.1"/>
    </source>
</evidence>
<feature type="transmembrane region" description="Helical" evidence="6">
    <location>
        <begin position="166"/>
        <end position="185"/>
    </location>
</feature>
<dbReference type="CDD" id="cd17353">
    <property type="entry name" value="MFS_OFA_like"/>
    <property type="match status" value="1"/>
</dbReference>
<evidence type="ECO:0000256" key="4">
    <source>
        <dbReference type="ARBA" id="ARBA00022989"/>
    </source>
</evidence>
<accession>A0ABS2PMI3</accession>
<sequence>MFKTNRYLVASCGVILHLMLGSTYAWSVYRNPIMEQTSWSQSAVAFTFSLAIFCLGMSAAFMGRLVEALGPRLTGSLSAFLYAGGTILSGYAIAHHELWLLYLGYGILGGIGLGAGYITPVSTIIKWFPDKRGLATGMAIMGFGFASLLTSPIAQFLIEKVQVVNTFYILGVAYFLVMIVVAQFIKRPSAEEQALLTTMSKDSKKADLSKGIKANQALKKPEFYLLWVIFFINIACGLGLISVIAPMAQDLSGMSVAASAVIVGFMGIFNGFGRLAWAALSDYIGRPWTFVTLLVVNISMTSSLIFFHQSWVFVTAMALLMTCYGAGFSLIPPYLSDLFGAKELAALHGYMLTAWGMAALAGPMLLSFTYEKFGSYTWTLIIFAACYIFALLLMLILRRRPLLND</sequence>
<dbReference type="InterPro" id="IPR036259">
    <property type="entry name" value="MFS_trans_sf"/>
</dbReference>
<feature type="transmembrane region" description="Helical" evidence="6">
    <location>
        <begin position="41"/>
        <end position="61"/>
    </location>
</feature>
<feature type="transmembrane region" description="Helical" evidence="6">
    <location>
        <begin position="254"/>
        <end position="276"/>
    </location>
</feature>
<name>A0ABS2PMI3_9STRE</name>
<keyword evidence="2" id="KW-0813">Transport</keyword>
<dbReference type="InterPro" id="IPR050327">
    <property type="entry name" value="Proton-linked_MCT"/>
</dbReference>
<dbReference type="SUPFAM" id="SSF103473">
    <property type="entry name" value="MFS general substrate transporter"/>
    <property type="match status" value="1"/>
</dbReference>
<protein>
    <submittedName>
        <fullName evidence="8">OFA family oxalate/formate antiporter-like MFS transporter</fullName>
    </submittedName>
</protein>
<evidence type="ECO:0000313" key="9">
    <source>
        <dbReference type="Proteomes" id="UP000809081"/>
    </source>
</evidence>
<comment type="caution">
    <text evidence="8">The sequence shown here is derived from an EMBL/GenBank/DDBJ whole genome shotgun (WGS) entry which is preliminary data.</text>
</comment>
<gene>
    <name evidence="8" type="ORF">JOC31_001405</name>
</gene>
<feature type="transmembrane region" description="Helical" evidence="6">
    <location>
        <begin position="99"/>
        <end position="121"/>
    </location>
</feature>
<keyword evidence="5 6" id="KW-0472">Membrane</keyword>
<dbReference type="PANTHER" id="PTHR11360">
    <property type="entry name" value="MONOCARBOXYLATE TRANSPORTER"/>
    <property type="match status" value="1"/>
</dbReference>
<keyword evidence="4 6" id="KW-1133">Transmembrane helix</keyword>
<evidence type="ECO:0000256" key="5">
    <source>
        <dbReference type="ARBA" id="ARBA00023136"/>
    </source>
</evidence>
<evidence type="ECO:0000256" key="3">
    <source>
        <dbReference type="ARBA" id="ARBA00022692"/>
    </source>
</evidence>
<dbReference type="InterPro" id="IPR011701">
    <property type="entry name" value="MFS"/>
</dbReference>
<feature type="transmembrane region" description="Helical" evidence="6">
    <location>
        <begin position="133"/>
        <end position="154"/>
    </location>
</feature>
<proteinExistence type="predicted"/>
<feature type="transmembrane region" description="Helical" evidence="6">
    <location>
        <begin position="313"/>
        <end position="335"/>
    </location>
</feature>
<evidence type="ECO:0000256" key="2">
    <source>
        <dbReference type="ARBA" id="ARBA00022448"/>
    </source>
</evidence>
<dbReference type="EMBL" id="JAFBEI010000028">
    <property type="protein sequence ID" value="MBM7636581.1"/>
    <property type="molecule type" value="Genomic_DNA"/>
</dbReference>
<dbReference type="PROSITE" id="PS50850">
    <property type="entry name" value="MFS"/>
    <property type="match status" value="1"/>
</dbReference>
<feature type="transmembrane region" description="Helical" evidence="6">
    <location>
        <begin position="288"/>
        <end position="307"/>
    </location>
</feature>
<feature type="transmembrane region" description="Helical" evidence="6">
    <location>
        <begin position="73"/>
        <end position="93"/>
    </location>
</feature>
<dbReference type="RefSeq" id="WP_205017452.1">
    <property type="nucleotide sequence ID" value="NZ_JAFBEI010000028.1"/>
</dbReference>
<dbReference type="Pfam" id="PF07690">
    <property type="entry name" value="MFS_1"/>
    <property type="match status" value="1"/>
</dbReference>
<comment type="subcellular location">
    <subcellularLocation>
        <location evidence="1">Cell membrane</location>
        <topology evidence="1">Multi-pass membrane protein</topology>
    </subcellularLocation>
</comment>
<evidence type="ECO:0000259" key="7">
    <source>
        <dbReference type="PROSITE" id="PS50850"/>
    </source>
</evidence>
<dbReference type="PANTHER" id="PTHR11360:SF317">
    <property type="entry name" value="MAJOR FACILITATOR SUPERFAMILY (MFS) PROFILE DOMAIN-CONTAINING PROTEIN-RELATED"/>
    <property type="match status" value="1"/>
</dbReference>
<dbReference type="Proteomes" id="UP000809081">
    <property type="component" value="Unassembled WGS sequence"/>
</dbReference>
<dbReference type="Gene3D" id="1.20.1250.20">
    <property type="entry name" value="MFS general substrate transporter like domains"/>
    <property type="match status" value="2"/>
</dbReference>
<keyword evidence="3 6" id="KW-0812">Transmembrane</keyword>
<reference evidence="8 9" key="1">
    <citation type="submission" date="2021-01" db="EMBL/GenBank/DDBJ databases">
        <title>Genomic Encyclopedia of Type Strains, Phase IV (KMG-IV): sequencing the most valuable type-strain genomes for metagenomic binning, comparative biology and taxonomic classification.</title>
        <authorList>
            <person name="Goeker M."/>
        </authorList>
    </citation>
    <scope>NUCLEOTIDE SEQUENCE [LARGE SCALE GENOMIC DNA]</scope>
    <source>
        <strain evidence="8 9">DSM 27513</strain>
    </source>
</reference>
<keyword evidence="9" id="KW-1185">Reference proteome</keyword>
<organism evidence="8 9">
    <name type="scientific">Streptococcus saliviloxodontae</name>
    <dbReference type="NCBI Taxonomy" id="1349416"/>
    <lineage>
        <taxon>Bacteria</taxon>
        <taxon>Bacillati</taxon>
        <taxon>Bacillota</taxon>
        <taxon>Bacilli</taxon>
        <taxon>Lactobacillales</taxon>
        <taxon>Streptococcaceae</taxon>
        <taxon>Streptococcus</taxon>
    </lineage>
</organism>